<evidence type="ECO:0000256" key="6">
    <source>
        <dbReference type="ARBA" id="ARBA00023295"/>
    </source>
</evidence>
<dbReference type="InterPro" id="IPR000602">
    <property type="entry name" value="Glyco_hydro_38_N"/>
</dbReference>
<comment type="catalytic activity">
    <reaction evidence="8">
        <text>N(4)-{beta-D-GlcNAc-(1-&gt;2)-alpha-D-Man-(1-&gt;3)-[alpha-D-Man-(1-&gt;3)-[alpha-D-Man-(1-&gt;6)]-alpha-D-Man-(1-&gt;6)]-beta-D-Man-(1-&gt;4)-beta-D-GlcNAc-(1-&gt;4)-beta-D-GlcNAc}-L-asparaginyl-[protein] + 2 H2O = 2 alpha-D-mannopyranose + an N(4)-{beta-D-GlcNAc-(1-&gt;2)-alpha-D-Man-(1-&gt;3)-[alpha-D-Man-(1-&gt;6)]-beta-D-Man-(1-&gt;4)-beta-D-GlcNAc-(1-&gt;4)-beta-D-GlcNAc}-L-asparaginyl-[protein]</text>
        <dbReference type="Rhea" id="RHEA:56052"/>
        <dbReference type="Rhea" id="RHEA-COMP:14368"/>
        <dbReference type="Rhea" id="RHEA-COMP:14369"/>
        <dbReference type="ChEBI" id="CHEBI:15377"/>
        <dbReference type="ChEBI" id="CHEBI:28729"/>
        <dbReference type="ChEBI" id="CHEBI:60615"/>
        <dbReference type="ChEBI" id="CHEBI:60625"/>
        <dbReference type="EC" id="3.2.1.114"/>
    </reaction>
</comment>
<dbReference type="Gene3D" id="1.20.1270.50">
    <property type="entry name" value="Glycoside hydrolase family 38, central domain"/>
    <property type="match status" value="1"/>
</dbReference>
<dbReference type="PANTHER" id="PTHR11607">
    <property type="entry name" value="ALPHA-MANNOSIDASE"/>
    <property type="match status" value="1"/>
</dbReference>
<evidence type="ECO:0000256" key="8">
    <source>
        <dbReference type="ARBA" id="ARBA00093232"/>
    </source>
</evidence>
<dbReference type="Pfam" id="PF09261">
    <property type="entry name" value="Alpha-mann_mid"/>
    <property type="match status" value="1"/>
</dbReference>
<dbReference type="InterPro" id="IPR027291">
    <property type="entry name" value="Glyco_hydro_38_N_sf"/>
</dbReference>
<evidence type="ECO:0000313" key="11">
    <source>
        <dbReference type="EMBL" id="VEN47428.1"/>
    </source>
</evidence>
<keyword evidence="6 9" id="KW-0326">Glycosidase</keyword>
<dbReference type="OrthoDB" id="10261055at2759"/>
<evidence type="ECO:0000256" key="2">
    <source>
        <dbReference type="ARBA" id="ARBA00011748"/>
    </source>
</evidence>
<dbReference type="InterPro" id="IPR037094">
    <property type="entry name" value="Glyco_hydro_38_cen_sf"/>
</dbReference>
<dbReference type="EC" id="3.2.1.-" evidence="9"/>
<comment type="subunit">
    <text evidence="2">Homodimer; disulfide-linked.</text>
</comment>
<dbReference type="GO" id="GO:0030246">
    <property type="term" value="F:carbohydrate binding"/>
    <property type="evidence" value="ECO:0007669"/>
    <property type="project" value="InterPro"/>
</dbReference>
<dbReference type="GO" id="GO:0000139">
    <property type="term" value="C:Golgi membrane"/>
    <property type="evidence" value="ECO:0007669"/>
    <property type="project" value="TreeGrafter"/>
</dbReference>
<dbReference type="Pfam" id="PF01074">
    <property type="entry name" value="Glyco_hydro_38N"/>
    <property type="match status" value="1"/>
</dbReference>
<evidence type="ECO:0000313" key="12">
    <source>
        <dbReference type="Proteomes" id="UP000410492"/>
    </source>
</evidence>
<accession>A0A653CHN8</accession>
<comment type="cofactor">
    <cofactor evidence="9">
        <name>Zn(2+)</name>
        <dbReference type="ChEBI" id="CHEBI:29105"/>
    </cofactor>
    <text evidence="9">Binds 1 zinc ion per subunit.</text>
</comment>
<dbReference type="InterPro" id="IPR011013">
    <property type="entry name" value="Gal_mutarotase_sf_dom"/>
</dbReference>
<proteinExistence type="inferred from homology"/>
<evidence type="ECO:0000256" key="9">
    <source>
        <dbReference type="RuleBase" id="RU361199"/>
    </source>
</evidence>
<dbReference type="Proteomes" id="UP000410492">
    <property type="component" value="Unassembled WGS sequence"/>
</dbReference>
<feature type="domain" description="Glycoside hydrolase family 38 central" evidence="10">
    <location>
        <begin position="467"/>
        <end position="555"/>
    </location>
</feature>
<gene>
    <name evidence="11" type="ORF">CALMAC_LOCUS9202</name>
</gene>
<evidence type="ECO:0000256" key="4">
    <source>
        <dbReference type="ARBA" id="ARBA00022801"/>
    </source>
</evidence>
<keyword evidence="5 9" id="KW-0862">Zinc</keyword>
<dbReference type="GO" id="GO:0006013">
    <property type="term" value="P:mannose metabolic process"/>
    <property type="evidence" value="ECO:0007669"/>
    <property type="project" value="InterPro"/>
</dbReference>
<dbReference type="InterPro" id="IPR050843">
    <property type="entry name" value="Glycosyl_Hydrlase_38"/>
</dbReference>
<dbReference type="InterPro" id="IPR011682">
    <property type="entry name" value="Glyco_hydro_38_C"/>
</dbReference>
<dbReference type="Gene3D" id="2.70.98.30">
    <property type="entry name" value="Golgi alpha-mannosidase II, domain 4"/>
    <property type="match status" value="1"/>
</dbReference>
<dbReference type="Gene3D" id="2.60.40.1180">
    <property type="entry name" value="Golgi alpha-mannosidase II"/>
    <property type="match status" value="1"/>
</dbReference>
<dbReference type="SMART" id="SM00872">
    <property type="entry name" value="Alpha-mann_mid"/>
    <property type="match status" value="1"/>
</dbReference>
<keyword evidence="12" id="KW-1185">Reference proteome</keyword>
<dbReference type="PANTHER" id="PTHR11607:SF70">
    <property type="entry name" value="ALPHA-MANNOSIDASE"/>
    <property type="match status" value="1"/>
</dbReference>
<dbReference type="InterPro" id="IPR015341">
    <property type="entry name" value="Glyco_hydro_38_cen"/>
</dbReference>
<comment type="function">
    <text evidence="7">Catalyzes the first committed step in the biosynthesis of complex N-glycans. It controls conversion of high mannose to complex N-glycans; the final hydrolytic step in the N-glycan maturation pathway.</text>
</comment>
<evidence type="ECO:0000259" key="10">
    <source>
        <dbReference type="SMART" id="SM00872"/>
    </source>
</evidence>
<dbReference type="SUPFAM" id="SSF88688">
    <property type="entry name" value="Families 57/38 glycoside transferase middle domain"/>
    <property type="match status" value="1"/>
</dbReference>
<dbReference type="FunFam" id="3.20.110.10:FF:000007">
    <property type="entry name" value="Alpha-mannosidase"/>
    <property type="match status" value="1"/>
</dbReference>
<dbReference type="InterPro" id="IPR011330">
    <property type="entry name" value="Glyco_hydro/deAcase_b/a-brl"/>
</dbReference>
<dbReference type="GO" id="GO:0046872">
    <property type="term" value="F:metal ion binding"/>
    <property type="evidence" value="ECO:0007669"/>
    <property type="project" value="UniProtKB-KW"/>
</dbReference>
<dbReference type="GO" id="GO:0006491">
    <property type="term" value="P:N-glycan processing"/>
    <property type="evidence" value="ECO:0007669"/>
    <property type="project" value="TreeGrafter"/>
</dbReference>
<protein>
    <recommendedName>
        <fullName evidence="9">Alpha-mannosidase</fullName>
        <ecNumber evidence="9">3.2.1.-</ecNumber>
    </recommendedName>
</protein>
<dbReference type="InterPro" id="IPR013780">
    <property type="entry name" value="Glyco_hydro_b"/>
</dbReference>
<keyword evidence="4 9" id="KW-0378">Hydrolase</keyword>
<evidence type="ECO:0000256" key="7">
    <source>
        <dbReference type="ARBA" id="ARBA00059516"/>
    </source>
</evidence>
<dbReference type="GO" id="GO:0004572">
    <property type="term" value="F:mannosyl-oligosaccharide 1,3-1,6-alpha-mannosidase activity"/>
    <property type="evidence" value="ECO:0007669"/>
    <property type="project" value="UniProtKB-EC"/>
</dbReference>
<keyword evidence="3 9" id="KW-0479">Metal-binding</keyword>
<dbReference type="SUPFAM" id="SSF88713">
    <property type="entry name" value="Glycoside hydrolase/deacetylase"/>
    <property type="match status" value="1"/>
</dbReference>
<sequence length="1167" mass="134305">MTVSARAWLCRRASPRGFATVAVSLTVVLCFYYTTFTSDVGQRVNPSIDDTLPSLGEQSQRIFESGLLAKPARFYGGRDLEVCPALTAAETDIDTVEVFKEFEFQPSWMKSKEYWDKTFEDRYKRLKMNPERPPLKVIIVPHSHNDPGWLKTFEHYFRYSSLPIMNNMVSKLQQYRNLTFIWSEAAFLAAWWEEAHPSKQRALRELVRAGRLEITTGGWVMTDEANVHLYAMVDQLIEGHQWLWSNLGIRPVSGWSVDPFGHGSTVPYLLASSGINGTVIQRIHYAWKQWLALKQYGDFRWAPAWSPAPPSATLLTHNQPFDIYSIKHSCGPQPYVCLNFDFRKVQGEYTEYSLKAQPVTDKNVKEKAELLLEQYVKTGSLFPHNTVLMPLGDDFRYNIREEWDQQYLNYIKLIDYINAHKTEYKAEVMFGTPATYFQEITKRYSQYPTLKGDFFVYSDIFTEGRPAYWSGYFTTRPFMKLLDRELEANLRTAEILYTVALNSAKQNRLTSYLKVLERDFEKLVKARRNLALFQHHDAITGTSKSFVMRDYGLKLFEGIRDATSVQQNCIQSFLFPNVPIKPDHNLVLSDIERESYEKVPRKTVVQVGPMGVNHTRKVVLFNPHTKPEEHLVQLRVNTSNVKITDSEGNDLLYQVNPLLDITENDKMWIADDEFEVIFVAKLPELSITTFNLVYTADNNDKLATIYCKKCQRKTTIITNNEAKNRQVLRANFKIKDIPPGDIQLENSKFKILFNGNTGFMKTITRKHNPKIMQCGIQFGAYRSAQFHSGAYLFMPDPNERDYEKDVLQQYKDQKTIMIITGPVSTEITVMYGPFLMHTVSVYLAENSTLSELIAIENIVDFESPPKNRETELFMRVVSDVQNGEPPEFYSDLNGFSMQKRVKVERIGVEGNYFPITSMAYIEDQDVRLSLLTNHAQGASAWQPGFLEVMLDRRTLYDDARGMGEGLVDNRRTVSKYFLLIEDISQTKSNPAWQNKRFNAVDDTYEKDEVVRAFNVPTENQKAAKRTFSRPSLYASHMSNMLNYPVSVFIVDLDHQISVNRTVKLLNRQFPCDMHLLNLRTQPDAVYSQFPSSSALLVLQRQGYDCAIHSNYTCGVSKFDKNTNFDLVTVRDIEVKSLTGIDTFGALRGLGDIYIEPMSLKTFNVTFG</sequence>
<dbReference type="AlphaFoldDB" id="A0A653CHN8"/>
<reference evidence="11 12" key="1">
    <citation type="submission" date="2019-01" db="EMBL/GenBank/DDBJ databases">
        <authorList>
            <person name="Sayadi A."/>
        </authorList>
    </citation>
    <scope>NUCLEOTIDE SEQUENCE [LARGE SCALE GENOMIC DNA]</scope>
</reference>
<comment type="similarity">
    <text evidence="1 9">Belongs to the glycosyl hydrolase 38 family.</text>
</comment>
<evidence type="ECO:0000256" key="5">
    <source>
        <dbReference type="ARBA" id="ARBA00022833"/>
    </source>
</evidence>
<dbReference type="SUPFAM" id="SSF74650">
    <property type="entry name" value="Galactose mutarotase-like"/>
    <property type="match status" value="1"/>
</dbReference>
<dbReference type="Gene3D" id="3.20.110.10">
    <property type="entry name" value="Glycoside hydrolase 38, N terminal domain"/>
    <property type="match status" value="1"/>
</dbReference>
<dbReference type="EMBL" id="CAACVG010007873">
    <property type="protein sequence ID" value="VEN47428.1"/>
    <property type="molecule type" value="Genomic_DNA"/>
</dbReference>
<dbReference type="InterPro" id="IPR028995">
    <property type="entry name" value="Glyco_hydro_57/38_cen_sf"/>
</dbReference>
<dbReference type="FunFam" id="1.20.1270.50:FF:000001">
    <property type="entry name" value="Alpha-mannosidase"/>
    <property type="match status" value="1"/>
</dbReference>
<organism evidence="11 12">
    <name type="scientific">Callosobruchus maculatus</name>
    <name type="common">Southern cowpea weevil</name>
    <name type="synonym">Pulse bruchid</name>
    <dbReference type="NCBI Taxonomy" id="64391"/>
    <lineage>
        <taxon>Eukaryota</taxon>
        <taxon>Metazoa</taxon>
        <taxon>Ecdysozoa</taxon>
        <taxon>Arthropoda</taxon>
        <taxon>Hexapoda</taxon>
        <taxon>Insecta</taxon>
        <taxon>Pterygota</taxon>
        <taxon>Neoptera</taxon>
        <taxon>Endopterygota</taxon>
        <taxon>Coleoptera</taxon>
        <taxon>Polyphaga</taxon>
        <taxon>Cucujiformia</taxon>
        <taxon>Chrysomeloidea</taxon>
        <taxon>Chrysomelidae</taxon>
        <taxon>Bruchinae</taxon>
        <taxon>Bruchini</taxon>
        <taxon>Callosobruchus</taxon>
    </lineage>
</organism>
<dbReference type="Pfam" id="PF07748">
    <property type="entry name" value="Glyco_hydro_38C"/>
    <property type="match status" value="1"/>
</dbReference>
<name>A0A653CHN8_CALMS</name>
<evidence type="ECO:0000256" key="1">
    <source>
        <dbReference type="ARBA" id="ARBA00009792"/>
    </source>
</evidence>
<evidence type="ECO:0000256" key="3">
    <source>
        <dbReference type="ARBA" id="ARBA00022723"/>
    </source>
</evidence>